<dbReference type="EMBL" id="MU001631">
    <property type="protein sequence ID" value="KAF2487438.1"/>
    <property type="molecule type" value="Genomic_DNA"/>
</dbReference>
<dbReference type="GO" id="GO:0016747">
    <property type="term" value="F:acyltransferase activity, transferring groups other than amino-acyl groups"/>
    <property type="evidence" value="ECO:0007669"/>
    <property type="project" value="InterPro"/>
</dbReference>
<reference evidence="2" key="1">
    <citation type="journal article" date="2020" name="Stud. Mycol.">
        <title>101 Dothideomycetes genomes: a test case for predicting lifestyles and emergence of pathogens.</title>
        <authorList>
            <person name="Haridas S."/>
            <person name="Albert R."/>
            <person name="Binder M."/>
            <person name="Bloem J."/>
            <person name="Labutti K."/>
            <person name="Salamov A."/>
            <person name="Andreopoulos B."/>
            <person name="Baker S."/>
            <person name="Barry K."/>
            <person name="Bills G."/>
            <person name="Bluhm B."/>
            <person name="Cannon C."/>
            <person name="Castanera R."/>
            <person name="Culley D."/>
            <person name="Daum C."/>
            <person name="Ezra D."/>
            <person name="Gonzalez J."/>
            <person name="Henrissat B."/>
            <person name="Kuo A."/>
            <person name="Liang C."/>
            <person name="Lipzen A."/>
            <person name="Lutzoni F."/>
            <person name="Magnuson J."/>
            <person name="Mondo S."/>
            <person name="Nolan M."/>
            <person name="Ohm R."/>
            <person name="Pangilinan J."/>
            <person name="Park H.-J."/>
            <person name="Ramirez L."/>
            <person name="Alfaro M."/>
            <person name="Sun H."/>
            <person name="Tritt A."/>
            <person name="Yoshinaga Y."/>
            <person name="Zwiers L.-H."/>
            <person name="Turgeon B."/>
            <person name="Goodwin S."/>
            <person name="Spatafora J."/>
            <person name="Crous P."/>
            <person name="Grigoriev I."/>
        </authorList>
    </citation>
    <scope>NUCLEOTIDE SEQUENCE</scope>
    <source>
        <strain evidence="2">CBS 113389</strain>
    </source>
</reference>
<dbReference type="PANTHER" id="PTHR42791">
    <property type="entry name" value="GNAT FAMILY ACETYLTRANSFERASE"/>
    <property type="match status" value="1"/>
</dbReference>
<feature type="domain" description="N-acetyltransferase" evidence="1">
    <location>
        <begin position="145"/>
        <end position="221"/>
    </location>
</feature>
<dbReference type="RefSeq" id="XP_033594007.1">
    <property type="nucleotide sequence ID" value="XM_033732280.1"/>
</dbReference>
<keyword evidence="2" id="KW-0808">Transferase</keyword>
<dbReference type="InterPro" id="IPR016181">
    <property type="entry name" value="Acyl_CoA_acyltransferase"/>
</dbReference>
<proteinExistence type="predicted"/>
<name>A0A6A6Q4S5_9PEZI</name>
<dbReference type="AlphaFoldDB" id="A0A6A6Q4S5"/>
<dbReference type="GeneID" id="54473282"/>
<dbReference type="CDD" id="cd04301">
    <property type="entry name" value="NAT_SF"/>
    <property type="match status" value="1"/>
</dbReference>
<dbReference type="PANTHER" id="PTHR42791:SF14">
    <property type="entry name" value="N-ACETYLTRANSFERASE DOMAIN-CONTAINING PROTEIN"/>
    <property type="match status" value="1"/>
</dbReference>
<dbReference type="Proteomes" id="UP000799767">
    <property type="component" value="Unassembled WGS sequence"/>
</dbReference>
<dbReference type="Pfam" id="PF13508">
    <property type="entry name" value="Acetyltransf_7"/>
    <property type="match status" value="1"/>
</dbReference>
<evidence type="ECO:0000259" key="1">
    <source>
        <dbReference type="PROSITE" id="PS51186"/>
    </source>
</evidence>
<dbReference type="OrthoDB" id="410198at2759"/>
<dbReference type="SUPFAM" id="SSF55729">
    <property type="entry name" value="Acyl-CoA N-acyltransferases (Nat)"/>
    <property type="match status" value="1"/>
</dbReference>
<keyword evidence="2" id="KW-0012">Acyltransferase</keyword>
<dbReference type="InterPro" id="IPR000182">
    <property type="entry name" value="GNAT_dom"/>
</dbReference>
<evidence type="ECO:0000313" key="3">
    <source>
        <dbReference type="Proteomes" id="UP000799767"/>
    </source>
</evidence>
<dbReference type="Gene3D" id="3.40.630.30">
    <property type="match status" value="1"/>
</dbReference>
<organism evidence="2 3">
    <name type="scientific">Neohortaea acidophila</name>
    <dbReference type="NCBI Taxonomy" id="245834"/>
    <lineage>
        <taxon>Eukaryota</taxon>
        <taxon>Fungi</taxon>
        <taxon>Dikarya</taxon>
        <taxon>Ascomycota</taxon>
        <taxon>Pezizomycotina</taxon>
        <taxon>Dothideomycetes</taxon>
        <taxon>Dothideomycetidae</taxon>
        <taxon>Mycosphaerellales</taxon>
        <taxon>Teratosphaeriaceae</taxon>
        <taxon>Neohortaea</taxon>
    </lineage>
</organism>
<gene>
    <name evidence="2" type="ORF">BDY17DRAFT_288969</name>
</gene>
<dbReference type="InterPro" id="IPR052523">
    <property type="entry name" value="Trichothecene_AcTrans"/>
</dbReference>
<evidence type="ECO:0000313" key="2">
    <source>
        <dbReference type="EMBL" id="KAF2487438.1"/>
    </source>
</evidence>
<dbReference type="PROSITE" id="PS51186">
    <property type="entry name" value="GNAT"/>
    <property type="match status" value="1"/>
</dbReference>
<sequence length="224" mass="25484">MSFAIEPLQPADLDAFITIWWDAFEPLPAKMLYPQVCPRGLTPDLIARKRWRISRRDNETSFCFCARDTATNEILGVTWWSLVNDAPNTREEIDAAFVKAREARYAGPQVEGMNLALYEVFVHKTFYLEAEIMAGRGPYVSFSVLATDPKHQRRGVGAVLLKQCLEKADSLGLPVFLESGVNGRPLYERHGFEVIRDFGFDPRDYGGRSDAPHWCMLRPAKRVD</sequence>
<keyword evidence="3" id="KW-1185">Reference proteome</keyword>
<accession>A0A6A6Q4S5</accession>
<protein>
    <submittedName>
        <fullName evidence="2">Acyl-CoA N-acyltransferase</fullName>
    </submittedName>
</protein>